<dbReference type="Proteomes" id="UP000598360">
    <property type="component" value="Unassembled WGS sequence"/>
</dbReference>
<keyword evidence="2" id="KW-0472">Membrane</keyword>
<evidence type="ECO:0000313" key="4">
    <source>
        <dbReference type="Proteomes" id="UP000598360"/>
    </source>
</evidence>
<dbReference type="AlphaFoldDB" id="A0A929B8L4"/>
<feature type="compositionally biased region" description="Basic and acidic residues" evidence="1">
    <location>
        <begin position="177"/>
        <end position="203"/>
    </location>
</feature>
<sequence>MTTPESEARPRSKGLLWSVVLLVLLAAGLLGGASSLDWVQQLHRSQFGTETEVGIAGGVLRPELGPVALAALAAGAAVLATGGFLRRVVGALVVLSGGVLVWRVVQHWQDGTPVPAAPDAPPGSFPVQVLSTDPLGPLLMSAGAVALVAAGLLVVVAAGRMPAMGAKYSAPGAQKKVSHDPDRQMWEDLSEGRDPTTGDDRGR</sequence>
<feature type="region of interest" description="Disordered" evidence="1">
    <location>
        <begin position="169"/>
        <end position="203"/>
    </location>
</feature>
<evidence type="ECO:0000256" key="1">
    <source>
        <dbReference type="SAM" id="MobiDB-lite"/>
    </source>
</evidence>
<organism evidence="3 4">
    <name type="scientific">Saccharopolyspora montiporae</name>
    <dbReference type="NCBI Taxonomy" id="2781240"/>
    <lineage>
        <taxon>Bacteria</taxon>
        <taxon>Bacillati</taxon>
        <taxon>Actinomycetota</taxon>
        <taxon>Actinomycetes</taxon>
        <taxon>Pseudonocardiales</taxon>
        <taxon>Pseudonocardiaceae</taxon>
        <taxon>Saccharopolyspora</taxon>
    </lineage>
</organism>
<proteinExistence type="predicted"/>
<accession>A0A929B8L4</accession>
<reference evidence="3" key="1">
    <citation type="submission" date="2020-10" db="EMBL/GenBank/DDBJ databases">
        <title>Diversity and distribution of actinomycetes associated with coral in the coast of Hainan.</title>
        <authorList>
            <person name="Li F."/>
        </authorList>
    </citation>
    <scope>NUCLEOTIDE SEQUENCE</scope>
    <source>
        <strain evidence="3">HNM0983</strain>
    </source>
</reference>
<keyword evidence="2" id="KW-0812">Transmembrane</keyword>
<evidence type="ECO:0000256" key="2">
    <source>
        <dbReference type="SAM" id="Phobius"/>
    </source>
</evidence>
<evidence type="ECO:0000313" key="3">
    <source>
        <dbReference type="EMBL" id="MBE9374205.1"/>
    </source>
</evidence>
<feature type="transmembrane region" description="Helical" evidence="2">
    <location>
        <begin position="88"/>
        <end position="105"/>
    </location>
</feature>
<dbReference type="Pfam" id="PF09534">
    <property type="entry name" value="Trp_oprn_chp"/>
    <property type="match status" value="1"/>
</dbReference>
<protein>
    <submittedName>
        <fullName evidence="3">Trp biosynthesis-associated membrane protein</fullName>
    </submittedName>
</protein>
<feature type="transmembrane region" description="Helical" evidence="2">
    <location>
        <begin position="64"/>
        <end position="81"/>
    </location>
</feature>
<name>A0A929B8L4_9PSEU</name>
<dbReference type="InterPro" id="IPR019051">
    <property type="entry name" value="Trp_biosyn_TM_oprn/chp"/>
</dbReference>
<feature type="transmembrane region" description="Helical" evidence="2">
    <location>
        <begin position="138"/>
        <end position="159"/>
    </location>
</feature>
<dbReference type="EMBL" id="JADEYC010000011">
    <property type="protein sequence ID" value="MBE9374205.1"/>
    <property type="molecule type" value="Genomic_DNA"/>
</dbReference>
<keyword evidence="2" id="KW-1133">Transmembrane helix</keyword>
<dbReference type="RefSeq" id="WP_193927661.1">
    <property type="nucleotide sequence ID" value="NZ_JADEYC010000011.1"/>
</dbReference>
<gene>
    <name evidence="3" type="ORF">IQ251_07070</name>
</gene>
<comment type="caution">
    <text evidence="3">The sequence shown here is derived from an EMBL/GenBank/DDBJ whole genome shotgun (WGS) entry which is preliminary data.</text>
</comment>
<keyword evidence="4" id="KW-1185">Reference proteome</keyword>